<reference evidence="1" key="1">
    <citation type="submission" date="2023-10" db="EMBL/GenBank/DDBJ databases">
        <authorList>
            <person name="Chen Y."/>
            <person name="Shah S."/>
            <person name="Dougan E. K."/>
            <person name="Thang M."/>
            <person name="Chan C."/>
        </authorList>
    </citation>
    <scope>NUCLEOTIDE SEQUENCE [LARGE SCALE GENOMIC DNA]</scope>
</reference>
<evidence type="ECO:0000313" key="1">
    <source>
        <dbReference type="EMBL" id="CAK0869859.1"/>
    </source>
</evidence>
<dbReference type="Proteomes" id="UP001189429">
    <property type="component" value="Unassembled WGS sequence"/>
</dbReference>
<gene>
    <name evidence="1" type="ORF">PCOR1329_LOCUS56104</name>
</gene>
<sequence>MPVEHMPAAPTAIRAAPKHAQDTAALESAVFFAAHLKADHKAHATTKLSSHYFVQSATRLRQQRRQEISEGRVVEELDRLGGPRPHLRVALAGALKLMGDRVGA</sequence>
<comment type="caution">
    <text evidence="1">The sequence shown here is derived from an EMBL/GenBank/DDBJ whole genome shotgun (WGS) entry which is preliminary data.</text>
</comment>
<organism evidence="1 2">
    <name type="scientific">Prorocentrum cordatum</name>
    <dbReference type="NCBI Taxonomy" id="2364126"/>
    <lineage>
        <taxon>Eukaryota</taxon>
        <taxon>Sar</taxon>
        <taxon>Alveolata</taxon>
        <taxon>Dinophyceae</taxon>
        <taxon>Prorocentrales</taxon>
        <taxon>Prorocentraceae</taxon>
        <taxon>Prorocentrum</taxon>
    </lineage>
</organism>
<evidence type="ECO:0000313" key="2">
    <source>
        <dbReference type="Proteomes" id="UP001189429"/>
    </source>
</evidence>
<proteinExistence type="predicted"/>
<name>A0ABN9VD35_9DINO</name>
<keyword evidence="2" id="KW-1185">Reference proteome</keyword>
<accession>A0ABN9VD35</accession>
<dbReference type="EMBL" id="CAUYUJ010016896">
    <property type="protein sequence ID" value="CAK0869859.1"/>
    <property type="molecule type" value="Genomic_DNA"/>
</dbReference>
<protein>
    <recommendedName>
        <fullName evidence="3">Peroxisomal membrane protein PEX16</fullName>
    </recommendedName>
</protein>
<evidence type="ECO:0008006" key="3">
    <source>
        <dbReference type="Google" id="ProtNLM"/>
    </source>
</evidence>